<dbReference type="EMBL" id="BQNB010013396">
    <property type="protein sequence ID" value="GJT15434.1"/>
    <property type="molecule type" value="Genomic_DNA"/>
</dbReference>
<sequence>MTKKCIWFRLCGKEHVYTLPEFTVLLGLYSESEVQHRLFETHFLRLMTNDKGFNHDAYWNRIGQPTNGNKKLAYIRYPLLHIMHKILVGAFVHRTGSRDKVQKLDLSLLSLLDEGHNANVAWILAGYLSKKASGLKKKSEIYGGRFVTKIAKKLGFYNDKELAKCSKPIKNWNASLNDIKRRDVWRDAKLLRNGYMLKHSIPILHHLADEANFAYPTYEPPNVLPYPYPYVPYPHPYTHYPDMGNPSYEGGQYGAPGHAYLFTGAMPSYRGNSIVSSSGYEIRGSSKGVQDNDDDDMSDQFVRSEDCVESDDDMDD</sequence>
<protein>
    <submittedName>
        <fullName evidence="2">Uncharacterized protein</fullName>
    </submittedName>
</protein>
<name>A0ABQ5BPY8_9ASTR</name>
<proteinExistence type="predicted"/>
<dbReference type="Proteomes" id="UP001151760">
    <property type="component" value="Unassembled WGS sequence"/>
</dbReference>
<feature type="compositionally biased region" description="Acidic residues" evidence="1">
    <location>
        <begin position="307"/>
        <end position="316"/>
    </location>
</feature>
<reference evidence="2" key="1">
    <citation type="journal article" date="2022" name="Int. J. Mol. Sci.">
        <title>Draft Genome of Tanacetum Coccineum: Genomic Comparison of Closely Related Tanacetum-Family Plants.</title>
        <authorList>
            <person name="Yamashiro T."/>
            <person name="Shiraishi A."/>
            <person name="Nakayama K."/>
            <person name="Satake H."/>
        </authorList>
    </citation>
    <scope>NUCLEOTIDE SEQUENCE</scope>
</reference>
<gene>
    <name evidence="2" type="ORF">Tco_0874140</name>
</gene>
<reference evidence="2" key="2">
    <citation type="submission" date="2022-01" db="EMBL/GenBank/DDBJ databases">
        <authorList>
            <person name="Yamashiro T."/>
            <person name="Shiraishi A."/>
            <person name="Satake H."/>
            <person name="Nakayama K."/>
        </authorList>
    </citation>
    <scope>NUCLEOTIDE SEQUENCE</scope>
</reference>
<organism evidence="2 3">
    <name type="scientific">Tanacetum coccineum</name>
    <dbReference type="NCBI Taxonomy" id="301880"/>
    <lineage>
        <taxon>Eukaryota</taxon>
        <taxon>Viridiplantae</taxon>
        <taxon>Streptophyta</taxon>
        <taxon>Embryophyta</taxon>
        <taxon>Tracheophyta</taxon>
        <taxon>Spermatophyta</taxon>
        <taxon>Magnoliopsida</taxon>
        <taxon>eudicotyledons</taxon>
        <taxon>Gunneridae</taxon>
        <taxon>Pentapetalae</taxon>
        <taxon>asterids</taxon>
        <taxon>campanulids</taxon>
        <taxon>Asterales</taxon>
        <taxon>Asteraceae</taxon>
        <taxon>Asteroideae</taxon>
        <taxon>Anthemideae</taxon>
        <taxon>Anthemidinae</taxon>
        <taxon>Tanacetum</taxon>
    </lineage>
</organism>
<accession>A0ABQ5BPY8</accession>
<evidence type="ECO:0000313" key="3">
    <source>
        <dbReference type="Proteomes" id="UP001151760"/>
    </source>
</evidence>
<comment type="caution">
    <text evidence="2">The sequence shown here is derived from an EMBL/GenBank/DDBJ whole genome shotgun (WGS) entry which is preliminary data.</text>
</comment>
<evidence type="ECO:0000256" key="1">
    <source>
        <dbReference type="SAM" id="MobiDB-lite"/>
    </source>
</evidence>
<keyword evidence="3" id="KW-1185">Reference proteome</keyword>
<evidence type="ECO:0000313" key="2">
    <source>
        <dbReference type="EMBL" id="GJT15434.1"/>
    </source>
</evidence>
<feature type="region of interest" description="Disordered" evidence="1">
    <location>
        <begin position="280"/>
        <end position="316"/>
    </location>
</feature>